<proteinExistence type="predicted"/>
<dbReference type="EMBL" id="ADVR01000114">
    <property type="protein sequence ID" value="EFO79411.1"/>
    <property type="molecule type" value="Genomic_DNA"/>
</dbReference>
<dbReference type="AlphaFoldDB" id="E1IHF8"/>
<dbReference type="PANTHER" id="PTHR37953">
    <property type="entry name" value="UPF0127 PROTEIN MJ1496"/>
    <property type="match status" value="1"/>
</dbReference>
<organism evidence="1 2">
    <name type="scientific">Oscillochloris trichoides DG-6</name>
    <dbReference type="NCBI Taxonomy" id="765420"/>
    <lineage>
        <taxon>Bacteria</taxon>
        <taxon>Bacillati</taxon>
        <taxon>Chloroflexota</taxon>
        <taxon>Chloroflexia</taxon>
        <taxon>Chloroflexales</taxon>
        <taxon>Chloroflexineae</taxon>
        <taxon>Oscillochloridaceae</taxon>
        <taxon>Oscillochloris</taxon>
    </lineage>
</organism>
<dbReference type="HOGENOM" id="CLU_097039_4_0_0"/>
<evidence type="ECO:0008006" key="3">
    <source>
        <dbReference type="Google" id="ProtNLM"/>
    </source>
</evidence>
<dbReference type="Gene3D" id="2.60.120.1140">
    <property type="entry name" value="Protein of unknown function DUF192"/>
    <property type="match status" value="1"/>
</dbReference>
<evidence type="ECO:0000313" key="2">
    <source>
        <dbReference type="Proteomes" id="UP000054010"/>
    </source>
</evidence>
<dbReference type="InterPro" id="IPR003795">
    <property type="entry name" value="DUF192"/>
</dbReference>
<reference evidence="1 2" key="1">
    <citation type="journal article" date="2011" name="J. Bacteriol.">
        <title>Draft genome sequence of the anoxygenic filamentous phototrophic bacterium Oscillochloris trichoides subsp. DG-6.</title>
        <authorList>
            <person name="Kuznetsov B.B."/>
            <person name="Ivanovsky R.N."/>
            <person name="Keppen O.I."/>
            <person name="Sukhacheva M.V."/>
            <person name="Bumazhkin B.K."/>
            <person name="Patutina E.O."/>
            <person name="Beletsky A.V."/>
            <person name="Mardanov A.V."/>
            <person name="Baslerov R.V."/>
            <person name="Panteleeva A.N."/>
            <person name="Kolganova T.V."/>
            <person name="Ravin N.V."/>
            <person name="Skryabin K.G."/>
        </authorList>
    </citation>
    <scope>NUCLEOTIDE SEQUENCE [LARGE SCALE GENOMIC DNA]</scope>
    <source>
        <strain evidence="1 2">DG-6</strain>
    </source>
</reference>
<accession>E1IHF8</accession>
<protein>
    <recommendedName>
        <fullName evidence="3">DUF192 domain-containing protein</fullName>
    </recommendedName>
</protein>
<keyword evidence="2" id="KW-1185">Reference proteome</keyword>
<name>E1IHF8_9CHLR</name>
<evidence type="ECO:0000313" key="1">
    <source>
        <dbReference type="EMBL" id="EFO79411.1"/>
    </source>
</evidence>
<dbReference type="Pfam" id="PF02643">
    <property type="entry name" value="DUF192"/>
    <property type="match status" value="1"/>
</dbReference>
<dbReference type="Proteomes" id="UP000054010">
    <property type="component" value="Unassembled WGS sequence"/>
</dbReference>
<comment type="caution">
    <text evidence="1">The sequence shown here is derived from an EMBL/GenBank/DDBJ whole genome shotgun (WGS) entry which is preliminary data.</text>
</comment>
<dbReference type="PANTHER" id="PTHR37953:SF1">
    <property type="entry name" value="UPF0127 PROTEIN MJ1496"/>
    <property type="match status" value="1"/>
</dbReference>
<gene>
    <name evidence="1" type="ORF">OSCT_2759</name>
</gene>
<dbReference type="eggNOG" id="COG1430">
    <property type="taxonomic scope" value="Bacteria"/>
</dbReference>
<dbReference type="STRING" id="765420.OSCT_2759"/>
<sequence>MKMLRITNHTRHTTLAEACEQARSFVARGRGLMGRTDLAPGAGMLIDPCSSIHTFFMRFPIDVVFINRAHQVVGLHTAMPPGRPYAGARGARAVIELPAGVIAASRTQIGDQLELDAA</sequence>
<dbReference type="InterPro" id="IPR038695">
    <property type="entry name" value="Saro_0823-like_sf"/>
</dbReference>